<dbReference type="Proteomes" id="UP001328107">
    <property type="component" value="Unassembled WGS sequence"/>
</dbReference>
<dbReference type="AlphaFoldDB" id="A0AAN5DGE2"/>
<sequence length="77" mass="8702">ASISVSSRSLLSSPSKMNNIFNAPNDNNQQNNNADARGYTANPFYNPMPEEVLERGRAILDTMPREFQRELGYIPRN</sequence>
<name>A0AAN5DGE2_9BILA</name>
<evidence type="ECO:0000313" key="3">
    <source>
        <dbReference type="Proteomes" id="UP001328107"/>
    </source>
</evidence>
<keyword evidence="3" id="KW-1185">Reference proteome</keyword>
<organism evidence="2 3">
    <name type="scientific">Pristionchus mayeri</name>
    <dbReference type="NCBI Taxonomy" id="1317129"/>
    <lineage>
        <taxon>Eukaryota</taxon>
        <taxon>Metazoa</taxon>
        <taxon>Ecdysozoa</taxon>
        <taxon>Nematoda</taxon>
        <taxon>Chromadorea</taxon>
        <taxon>Rhabditida</taxon>
        <taxon>Rhabditina</taxon>
        <taxon>Diplogasteromorpha</taxon>
        <taxon>Diplogasteroidea</taxon>
        <taxon>Neodiplogasteridae</taxon>
        <taxon>Pristionchus</taxon>
    </lineage>
</organism>
<evidence type="ECO:0000313" key="2">
    <source>
        <dbReference type="EMBL" id="GMR62285.1"/>
    </source>
</evidence>
<accession>A0AAN5DGE2</accession>
<feature type="region of interest" description="Disordered" evidence="1">
    <location>
        <begin position="1"/>
        <end position="45"/>
    </location>
</feature>
<protein>
    <submittedName>
        <fullName evidence="2">Uncharacterized protein</fullName>
    </submittedName>
</protein>
<reference evidence="3" key="1">
    <citation type="submission" date="2022-10" db="EMBL/GenBank/DDBJ databases">
        <title>Genome assembly of Pristionchus species.</title>
        <authorList>
            <person name="Yoshida K."/>
            <person name="Sommer R.J."/>
        </authorList>
    </citation>
    <scope>NUCLEOTIDE SEQUENCE [LARGE SCALE GENOMIC DNA]</scope>
    <source>
        <strain evidence="3">RS5460</strain>
    </source>
</reference>
<feature type="non-terminal residue" evidence="2">
    <location>
        <position position="1"/>
    </location>
</feature>
<feature type="compositionally biased region" description="Low complexity" evidence="1">
    <location>
        <begin position="1"/>
        <end position="36"/>
    </location>
</feature>
<dbReference type="EMBL" id="BTRK01000006">
    <property type="protein sequence ID" value="GMR62285.1"/>
    <property type="molecule type" value="Genomic_DNA"/>
</dbReference>
<gene>
    <name evidence="2" type="ORF">PMAYCL1PPCAC_32480</name>
</gene>
<evidence type="ECO:0000256" key="1">
    <source>
        <dbReference type="SAM" id="MobiDB-lite"/>
    </source>
</evidence>
<proteinExistence type="predicted"/>
<comment type="caution">
    <text evidence="2">The sequence shown here is derived from an EMBL/GenBank/DDBJ whole genome shotgun (WGS) entry which is preliminary data.</text>
</comment>